<dbReference type="PANTHER" id="PTHR30461">
    <property type="entry name" value="DNA-INVERTASE FROM LAMBDOID PROPHAGE"/>
    <property type="match status" value="1"/>
</dbReference>
<keyword evidence="2" id="KW-0238">DNA-binding</keyword>
<dbReference type="SMART" id="SM00857">
    <property type="entry name" value="Resolvase"/>
    <property type="match status" value="1"/>
</dbReference>
<feature type="domain" description="Resolvase/invertase-type recombinase catalytic" evidence="6">
    <location>
        <begin position="92"/>
        <end position="242"/>
    </location>
</feature>
<evidence type="ECO:0000256" key="3">
    <source>
        <dbReference type="ARBA" id="ARBA00023172"/>
    </source>
</evidence>
<proteinExistence type="predicted"/>
<feature type="active site" description="O-(5'-phospho-DNA)-serine intermediate" evidence="4">
    <location>
        <position position="100"/>
    </location>
</feature>
<dbReference type="InterPro" id="IPR006119">
    <property type="entry name" value="Resolv_N"/>
</dbReference>
<sequence>MARPRDFGGGPSLGRRGGGIAPARQRDVRAVGSLYGNLITQWHTKCRSGPPFYRLVAIATYVVCKAVKRTFHPTRPIVRVIWQTHLNEAAMAVFGYVRVSTAEQASDDRSSLETQRRKISAAAEMASIEVTEFIEELGISGSLPLALRPAGGPLLTRMRAGDRLIVAKLDRAFRNADDALATSRQLQARGIDLVIVDMGSDPVTQNGVSRLFFGMLALVAEFERERIRERVTEGKAAKRRAGGHIGGAVPFGFRKVGTGRAARLEADEMQQAALADAYIMSNKRQSSRAISTALQERHGLTVSHVTVRAALVRERNLQHEAANRYREVFGHIPEGVRSNQLQPALTRKLLEAVERRRRLTPAEIDAACRSLMEVAGE</sequence>
<dbReference type="InterPro" id="IPR036162">
    <property type="entry name" value="Resolvase-like_N_sf"/>
</dbReference>
<evidence type="ECO:0000259" key="6">
    <source>
        <dbReference type="PROSITE" id="PS51736"/>
    </source>
</evidence>
<keyword evidence="8" id="KW-1185">Reference proteome</keyword>
<dbReference type="Gene3D" id="3.40.50.1390">
    <property type="entry name" value="Resolvase, N-terminal catalytic domain"/>
    <property type="match status" value="1"/>
</dbReference>
<dbReference type="InterPro" id="IPR006118">
    <property type="entry name" value="Recombinase_CS"/>
</dbReference>
<evidence type="ECO:0000313" key="8">
    <source>
        <dbReference type="Proteomes" id="UP000697995"/>
    </source>
</evidence>
<evidence type="ECO:0000313" key="7">
    <source>
        <dbReference type="EMBL" id="MBK1661850.1"/>
    </source>
</evidence>
<dbReference type="PANTHER" id="PTHR30461:SF2">
    <property type="entry name" value="SERINE RECOMBINASE PINE-RELATED"/>
    <property type="match status" value="1"/>
</dbReference>
<name>A0ABS1D688_9PROT</name>
<dbReference type="Pfam" id="PF00239">
    <property type="entry name" value="Resolvase"/>
    <property type="match status" value="1"/>
</dbReference>
<dbReference type="InterPro" id="IPR038109">
    <property type="entry name" value="DNA_bind_recomb_sf"/>
</dbReference>
<gene>
    <name evidence="7" type="ORF">CKO45_27030</name>
</gene>
<feature type="region of interest" description="Disordered" evidence="5">
    <location>
        <begin position="1"/>
        <end position="21"/>
    </location>
</feature>
<dbReference type="SUPFAM" id="SSF53041">
    <property type="entry name" value="Resolvase-like"/>
    <property type="match status" value="1"/>
</dbReference>
<reference evidence="7 8" key="1">
    <citation type="journal article" date="2020" name="Microorganisms">
        <title>Osmotic Adaptation and Compatible Solute Biosynthesis of Phototrophic Bacteria as Revealed from Genome Analyses.</title>
        <authorList>
            <person name="Imhoff J.F."/>
            <person name="Rahn T."/>
            <person name="Kunzel S."/>
            <person name="Keller A."/>
            <person name="Neulinger S.C."/>
        </authorList>
    </citation>
    <scope>NUCLEOTIDE SEQUENCE [LARGE SCALE GENOMIC DNA]</scope>
    <source>
        <strain evidence="7 8">DSM 15382</strain>
    </source>
</reference>
<evidence type="ECO:0000256" key="2">
    <source>
        <dbReference type="ARBA" id="ARBA00023125"/>
    </source>
</evidence>
<dbReference type="Proteomes" id="UP000697995">
    <property type="component" value="Unassembled WGS sequence"/>
</dbReference>
<evidence type="ECO:0000256" key="4">
    <source>
        <dbReference type="PROSITE-ProRule" id="PRU10137"/>
    </source>
</evidence>
<protein>
    <recommendedName>
        <fullName evidence="6">Resolvase/invertase-type recombinase catalytic domain-containing protein</fullName>
    </recommendedName>
</protein>
<keyword evidence="3" id="KW-0233">DNA recombination</keyword>
<organism evidence="7 8">
    <name type="scientific">Paracraurococcus ruber</name>
    <dbReference type="NCBI Taxonomy" id="77675"/>
    <lineage>
        <taxon>Bacteria</taxon>
        <taxon>Pseudomonadati</taxon>
        <taxon>Pseudomonadota</taxon>
        <taxon>Alphaproteobacteria</taxon>
        <taxon>Acetobacterales</taxon>
        <taxon>Roseomonadaceae</taxon>
        <taxon>Paracraurococcus</taxon>
    </lineage>
</organism>
<feature type="compositionally biased region" description="Gly residues" evidence="5">
    <location>
        <begin position="7"/>
        <end position="20"/>
    </location>
</feature>
<dbReference type="PROSITE" id="PS00397">
    <property type="entry name" value="RECOMBINASES_1"/>
    <property type="match status" value="1"/>
</dbReference>
<dbReference type="CDD" id="cd03768">
    <property type="entry name" value="SR_ResInv"/>
    <property type="match status" value="1"/>
</dbReference>
<keyword evidence="1" id="KW-0229">DNA integration</keyword>
<dbReference type="EMBL" id="NRSG01000388">
    <property type="protein sequence ID" value="MBK1661850.1"/>
    <property type="molecule type" value="Genomic_DNA"/>
</dbReference>
<dbReference type="PROSITE" id="PS51736">
    <property type="entry name" value="RECOMBINASES_3"/>
    <property type="match status" value="1"/>
</dbReference>
<dbReference type="InterPro" id="IPR050639">
    <property type="entry name" value="SSR_resolvase"/>
</dbReference>
<evidence type="ECO:0000256" key="5">
    <source>
        <dbReference type="SAM" id="MobiDB-lite"/>
    </source>
</evidence>
<accession>A0ABS1D688</accession>
<dbReference type="Gene3D" id="3.90.1750.20">
    <property type="entry name" value="Putative Large Serine Recombinase, Chain B, Domain 2"/>
    <property type="match status" value="1"/>
</dbReference>
<evidence type="ECO:0000256" key="1">
    <source>
        <dbReference type="ARBA" id="ARBA00022908"/>
    </source>
</evidence>
<comment type="caution">
    <text evidence="7">The sequence shown here is derived from an EMBL/GenBank/DDBJ whole genome shotgun (WGS) entry which is preliminary data.</text>
</comment>